<sequence>MLRLPQIGLPDTDIADSYYACNPHPDGTRTWTGVISKYRGDVIHHGYFPFSEESRDLEDVVRVIRHLHDITARVIFKLLGYNGRYRTRVSASTQEVCWVTTSTPPEDLGYR</sequence>
<dbReference type="AlphaFoldDB" id="Q1ATT0"/>
<dbReference type="Proteomes" id="UP000006637">
    <property type="component" value="Chromosome"/>
</dbReference>
<gene>
    <name evidence="1" type="ordered locus">Rxyl_2268</name>
</gene>
<protein>
    <submittedName>
        <fullName evidence="1">Uncharacterized protein</fullName>
    </submittedName>
</protein>
<dbReference type="KEGG" id="rxy:Rxyl_2268"/>
<evidence type="ECO:0000313" key="1">
    <source>
        <dbReference type="EMBL" id="ABG05198.1"/>
    </source>
</evidence>
<dbReference type="STRING" id="266117.Rxyl_2268"/>
<dbReference type="EMBL" id="CP000386">
    <property type="protein sequence ID" value="ABG05198.1"/>
    <property type="molecule type" value="Genomic_DNA"/>
</dbReference>
<evidence type="ECO:0000313" key="2">
    <source>
        <dbReference type="Proteomes" id="UP000006637"/>
    </source>
</evidence>
<organism evidence="1 2">
    <name type="scientific">Rubrobacter xylanophilus (strain DSM 9941 / JCM 11954 / NBRC 16129 / PRD-1)</name>
    <dbReference type="NCBI Taxonomy" id="266117"/>
    <lineage>
        <taxon>Bacteria</taxon>
        <taxon>Bacillati</taxon>
        <taxon>Actinomycetota</taxon>
        <taxon>Rubrobacteria</taxon>
        <taxon>Rubrobacterales</taxon>
        <taxon>Rubrobacteraceae</taxon>
        <taxon>Rubrobacter</taxon>
    </lineage>
</organism>
<dbReference type="HOGENOM" id="CLU_2156490_0_0_11"/>
<keyword evidence="2" id="KW-1185">Reference proteome</keyword>
<name>Q1ATT0_RUBXD</name>
<accession>Q1ATT0</accession>
<proteinExistence type="predicted"/>
<reference evidence="1 2" key="1">
    <citation type="submission" date="2006-06" db="EMBL/GenBank/DDBJ databases">
        <title>Complete sequence of Rubrobacter xylanophilus DSM 9941.</title>
        <authorList>
            <consortium name="US DOE Joint Genome Institute"/>
            <person name="Copeland A."/>
            <person name="Lucas S."/>
            <person name="Lapidus A."/>
            <person name="Barry K."/>
            <person name="Detter J.C."/>
            <person name="Glavina del Rio T."/>
            <person name="Hammon N."/>
            <person name="Israni S."/>
            <person name="Dalin E."/>
            <person name="Tice H."/>
            <person name="Pitluck S."/>
            <person name="Munk A.C."/>
            <person name="Brettin T."/>
            <person name="Bruce D."/>
            <person name="Han C."/>
            <person name="Tapia R."/>
            <person name="Gilna P."/>
            <person name="Schmutz J."/>
            <person name="Larimer F."/>
            <person name="Land M."/>
            <person name="Hauser L."/>
            <person name="Kyrpides N."/>
            <person name="Lykidis A."/>
            <person name="da Costa M.S."/>
            <person name="Rainey F.A."/>
            <person name="Empadinhas N."/>
            <person name="Jolivet E."/>
            <person name="Battista J.R."/>
            <person name="Richardson P."/>
        </authorList>
    </citation>
    <scope>NUCLEOTIDE SEQUENCE [LARGE SCALE GENOMIC DNA]</scope>
    <source>
        <strain evidence="2">DSM 9941 / NBRC 16129 / PRD-1</strain>
    </source>
</reference>